<dbReference type="Proteomes" id="UP000243024">
    <property type="component" value="Unassembled WGS sequence"/>
</dbReference>
<keyword evidence="1" id="KW-0472">Membrane</keyword>
<keyword evidence="1" id="KW-1133">Transmembrane helix</keyword>
<comment type="caution">
    <text evidence="2">The sequence shown here is derived from an EMBL/GenBank/DDBJ whole genome shotgun (WGS) entry which is preliminary data.</text>
</comment>
<name>A0A179ISJ8_HYDSH</name>
<keyword evidence="1" id="KW-0812">Transmembrane</keyword>
<dbReference type="AlphaFoldDB" id="A0A179ISJ8"/>
<sequence>MRDRSDARAALGAAAHLGLAFLFVPVAEGELYRAAAVAGGSLADWVSWSLYRPLGLLFVFGIGAYAGFAVGRGLSLGGALLLAGGTRRRWAAGAGRGRPKEAGGFLVLLAAGTALWLWQAYRPLAPAAVWGAVAVGGLSGLRFEKRLGPPLRTSGGRLRRRP</sequence>
<evidence type="ECO:0000256" key="1">
    <source>
        <dbReference type="SAM" id="Phobius"/>
    </source>
</evidence>
<reference evidence="2 3" key="1">
    <citation type="submission" date="2015-09" db="EMBL/GenBank/DDBJ databases">
        <title>Draft genome sequence of Hydrogenibacillus schlegelii DSM 2000.</title>
        <authorList>
            <person name="Hemp J."/>
        </authorList>
    </citation>
    <scope>NUCLEOTIDE SEQUENCE [LARGE SCALE GENOMIC DNA]</scope>
    <source>
        <strain evidence="2 3">MA 48</strain>
    </source>
</reference>
<dbReference type="EMBL" id="JXBB01000002">
    <property type="protein sequence ID" value="OAR05305.1"/>
    <property type="molecule type" value="Genomic_DNA"/>
</dbReference>
<feature type="transmembrane region" description="Helical" evidence="1">
    <location>
        <begin position="124"/>
        <end position="143"/>
    </location>
</feature>
<keyword evidence="3" id="KW-1185">Reference proteome</keyword>
<accession>A0A179ISJ8</accession>
<protein>
    <submittedName>
        <fullName evidence="2">Uncharacterized protein</fullName>
    </submittedName>
</protein>
<proteinExistence type="predicted"/>
<evidence type="ECO:0000313" key="3">
    <source>
        <dbReference type="Proteomes" id="UP000243024"/>
    </source>
</evidence>
<feature type="transmembrane region" description="Helical" evidence="1">
    <location>
        <begin position="102"/>
        <end position="118"/>
    </location>
</feature>
<feature type="transmembrane region" description="Helical" evidence="1">
    <location>
        <begin position="53"/>
        <end position="82"/>
    </location>
</feature>
<organism evidence="2 3">
    <name type="scientific">Hydrogenibacillus schlegelii</name>
    <name type="common">Bacillus schlegelii</name>
    <dbReference type="NCBI Taxonomy" id="1484"/>
    <lineage>
        <taxon>Bacteria</taxon>
        <taxon>Bacillati</taxon>
        <taxon>Bacillota</taxon>
        <taxon>Bacilli</taxon>
        <taxon>Bacillales</taxon>
        <taxon>Bacillales Family X. Incertae Sedis</taxon>
        <taxon>Hydrogenibacillus</taxon>
    </lineage>
</organism>
<dbReference type="RefSeq" id="WP_066198202.1">
    <property type="nucleotide sequence ID" value="NZ_CBCSAS010000001.1"/>
</dbReference>
<evidence type="ECO:0000313" key="2">
    <source>
        <dbReference type="EMBL" id="OAR05305.1"/>
    </source>
</evidence>
<gene>
    <name evidence="2" type="ORF">SA87_08020</name>
</gene>